<dbReference type="Proteomes" id="UP001172457">
    <property type="component" value="Chromosome 5"/>
</dbReference>
<dbReference type="InterPro" id="IPR001584">
    <property type="entry name" value="Integrase_cat-core"/>
</dbReference>
<dbReference type="InterPro" id="IPR012337">
    <property type="entry name" value="RNaseH-like_sf"/>
</dbReference>
<keyword evidence="4" id="KW-1185">Reference proteome</keyword>
<proteinExistence type="predicted"/>
<evidence type="ECO:0000259" key="2">
    <source>
        <dbReference type="PROSITE" id="PS50994"/>
    </source>
</evidence>
<dbReference type="InterPro" id="IPR013103">
    <property type="entry name" value="RVT_2"/>
</dbReference>
<comment type="caution">
    <text evidence="3">The sequence shown here is derived from an EMBL/GenBank/DDBJ whole genome shotgun (WGS) entry which is preliminary data.</text>
</comment>
<feature type="region of interest" description="Disordered" evidence="1">
    <location>
        <begin position="306"/>
        <end position="392"/>
    </location>
</feature>
<dbReference type="Gene3D" id="3.30.420.10">
    <property type="entry name" value="Ribonuclease H-like superfamily/Ribonuclease H"/>
    <property type="match status" value="1"/>
</dbReference>
<dbReference type="SUPFAM" id="SSF53098">
    <property type="entry name" value="Ribonuclease H-like"/>
    <property type="match status" value="1"/>
</dbReference>
<dbReference type="PANTHER" id="PTHR11439">
    <property type="entry name" value="GAG-POL-RELATED RETROTRANSPOSON"/>
    <property type="match status" value="1"/>
</dbReference>
<dbReference type="GO" id="GO:0003676">
    <property type="term" value="F:nucleic acid binding"/>
    <property type="evidence" value="ECO:0007669"/>
    <property type="project" value="InterPro"/>
</dbReference>
<evidence type="ECO:0000313" key="3">
    <source>
        <dbReference type="EMBL" id="KAJ9548892.1"/>
    </source>
</evidence>
<dbReference type="InterPro" id="IPR036397">
    <property type="entry name" value="RNaseH_sf"/>
</dbReference>
<dbReference type="PANTHER" id="PTHR11439:SF455">
    <property type="entry name" value="RLK (RECEPTOR-LIKE PROTEIN KINASE) 8, PUTATIVE-RELATED"/>
    <property type="match status" value="1"/>
</dbReference>
<accession>A0AA38TCJ8</accession>
<dbReference type="InterPro" id="IPR043502">
    <property type="entry name" value="DNA/RNA_pol_sf"/>
</dbReference>
<protein>
    <recommendedName>
        <fullName evidence="2">Integrase catalytic domain-containing protein</fullName>
    </recommendedName>
</protein>
<sequence>MQSNKSTSWHHRLGHPHFQVLQYLASIIPTITSSKDNCDSCCINKSHKLRFHDSSLSSNSPLQLIFSDVWSSPITSFDGFKYYIIFVDHFTNYTWLYPLKHKSDSLTTFIRFQHLVENYFQTKIKQLFSDNGGEYIKLASHLTSCGISHITSPPHTPEHNGYAERRHRHIVETSLSLLSHANMPLKFWPFAVTTATYLINRLPTTTLQNDSPYFRLFHKLPNYNKLRSFGCLAYPWLRPYSNHKLQPRSKPCVFVGYSSSQSAYHLLDPLTNKIYTSRHIHFVETMFPYASITQINTNPPPNPDTWLHINFIPLSTPPPPPPPPSISNSTQQAPPLPSTLNIPTNSPFSSSSPPSANSPNSPNISSSNHTQIHHPPSSPPHTRQLRKPNPKYHNNDFVLYQSIIQPFPEPQTITQALKQPQWRKSMQEEFDALLRNQTWSLVPPESVPNLVGSKWVFRTKFKPNGTIDRLKARLVAKGFHQRPGLDYIETFSPVVKPATLRLVLSLASSQNWSLRQLDINNAFLQDTLTESVYMSQPPGFVDPSFPHHVCKLNKAIYGLRQASRAWYNELKYFLLSAHFKPTISDPSLFVRHSNTSPIYILVYVDDIIITGPNSSLVSSFITSLAHKFSLKDLGNLSYFLGVEVLPHPHGLFLSQSKYILDLLTKANMNNCKPASTPLTISDHLTTTNGTPLHDPKNYRSFVGRLQYLSLTRPDVAFAVNKLSQFMHCPTDIHWAALKRLLRYLHGTIHHGLFIRRNSPLKLHAFTDADWAGDKQTYRSTTGYIVYLGSNPIAWSSKRQPTLARSSTEAEFRAVASTTTEVQWTISLLSELGYKSTTTPTIFCDNLSAIHYSANPVFHSRMKHLAFDFHFVREKVQDGSIRVTHIKGDDQLADALTKPLLKHPYNTLLSKIGLLSRSSILREHINT</sequence>
<dbReference type="SUPFAM" id="SSF56672">
    <property type="entry name" value="DNA/RNA polymerases"/>
    <property type="match status" value="1"/>
</dbReference>
<dbReference type="InterPro" id="IPR057670">
    <property type="entry name" value="SH3_retrovirus"/>
</dbReference>
<reference evidence="3" key="1">
    <citation type="submission" date="2023-03" db="EMBL/GenBank/DDBJ databases">
        <title>Chromosome-scale reference genome and RAD-based genetic map of yellow starthistle (Centaurea solstitialis) reveal putative structural variation and QTLs associated with invader traits.</title>
        <authorList>
            <person name="Reatini B."/>
            <person name="Cang F.A."/>
            <person name="Jiang Q."/>
            <person name="Mckibben M.T.W."/>
            <person name="Barker M.S."/>
            <person name="Rieseberg L.H."/>
            <person name="Dlugosch K.M."/>
        </authorList>
    </citation>
    <scope>NUCLEOTIDE SEQUENCE</scope>
    <source>
        <strain evidence="3">CAN-66</strain>
        <tissue evidence="3">Leaf</tissue>
    </source>
</reference>
<organism evidence="3 4">
    <name type="scientific">Centaurea solstitialis</name>
    <name type="common">yellow star-thistle</name>
    <dbReference type="NCBI Taxonomy" id="347529"/>
    <lineage>
        <taxon>Eukaryota</taxon>
        <taxon>Viridiplantae</taxon>
        <taxon>Streptophyta</taxon>
        <taxon>Embryophyta</taxon>
        <taxon>Tracheophyta</taxon>
        <taxon>Spermatophyta</taxon>
        <taxon>Magnoliopsida</taxon>
        <taxon>eudicotyledons</taxon>
        <taxon>Gunneridae</taxon>
        <taxon>Pentapetalae</taxon>
        <taxon>asterids</taxon>
        <taxon>campanulids</taxon>
        <taxon>Asterales</taxon>
        <taxon>Asteraceae</taxon>
        <taxon>Carduoideae</taxon>
        <taxon>Cardueae</taxon>
        <taxon>Centaureinae</taxon>
        <taxon>Centaurea</taxon>
    </lineage>
</organism>
<dbReference type="Pfam" id="PF25597">
    <property type="entry name" value="SH3_retrovirus"/>
    <property type="match status" value="1"/>
</dbReference>
<dbReference type="GO" id="GO:0015074">
    <property type="term" value="P:DNA integration"/>
    <property type="evidence" value="ECO:0007669"/>
    <property type="project" value="InterPro"/>
</dbReference>
<gene>
    <name evidence="3" type="ORF">OSB04_021435</name>
</gene>
<feature type="domain" description="Integrase catalytic" evidence="2">
    <location>
        <begin position="57"/>
        <end position="220"/>
    </location>
</feature>
<evidence type="ECO:0000256" key="1">
    <source>
        <dbReference type="SAM" id="MobiDB-lite"/>
    </source>
</evidence>
<name>A0AA38TCJ8_9ASTR</name>
<dbReference type="InterPro" id="IPR025724">
    <property type="entry name" value="GAG-pre-integrase_dom"/>
</dbReference>
<dbReference type="Pfam" id="PF00665">
    <property type="entry name" value="rve"/>
    <property type="match status" value="1"/>
</dbReference>
<dbReference type="CDD" id="cd09272">
    <property type="entry name" value="RNase_HI_RT_Ty1"/>
    <property type="match status" value="1"/>
</dbReference>
<dbReference type="Pfam" id="PF13976">
    <property type="entry name" value="gag_pre-integrs"/>
    <property type="match status" value="1"/>
</dbReference>
<dbReference type="PROSITE" id="PS50994">
    <property type="entry name" value="INTEGRASE"/>
    <property type="match status" value="1"/>
</dbReference>
<evidence type="ECO:0000313" key="4">
    <source>
        <dbReference type="Proteomes" id="UP001172457"/>
    </source>
</evidence>
<feature type="compositionally biased region" description="Pro residues" evidence="1">
    <location>
        <begin position="315"/>
        <end position="325"/>
    </location>
</feature>
<dbReference type="Pfam" id="PF07727">
    <property type="entry name" value="RVT_2"/>
    <property type="match status" value="1"/>
</dbReference>
<dbReference type="EMBL" id="JARYMX010000005">
    <property type="protein sequence ID" value="KAJ9548892.1"/>
    <property type="molecule type" value="Genomic_DNA"/>
</dbReference>
<feature type="compositionally biased region" description="Low complexity" evidence="1">
    <location>
        <begin position="341"/>
        <end position="368"/>
    </location>
</feature>
<dbReference type="AlphaFoldDB" id="A0AA38TCJ8"/>